<keyword evidence="2" id="KW-0732">Signal</keyword>
<feature type="region of interest" description="Disordered" evidence="1">
    <location>
        <begin position="255"/>
        <end position="274"/>
    </location>
</feature>
<dbReference type="InterPro" id="IPR052196">
    <property type="entry name" value="Bact_Kbp"/>
</dbReference>
<protein>
    <submittedName>
        <fullName evidence="4">LysM domain-containing protein</fullName>
    </submittedName>
</protein>
<organism evidence="4 5">
    <name type="scientific">Delftia lacustris</name>
    <dbReference type="NCBI Taxonomy" id="558537"/>
    <lineage>
        <taxon>Bacteria</taxon>
        <taxon>Pseudomonadati</taxon>
        <taxon>Pseudomonadota</taxon>
        <taxon>Betaproteobacteria</taxon>
        <taxon>Burkholderiales</taxon>
        <taxon>Comamonadaceae</taxon>
        <taxon>Delftia</taxon>
    </lineage>
</organism>
<accession>A0A1H3FCS5</accession>
<dbReference type="GeneID" id="94695410"/>
<evidence type="ECO:0000313" key="4">
    <source>
        <dbReference type="EMBL" id="SDX88720.1"/>
    </source>
</evidence>
<dbReference type="InterPro" id="IPR018392">
    <property type="entry name" value="LysM"/>
</dbReference>
<dbReference type="AlphaFoldDB" id="A0A1H3FCS5"/>
<evidence type="ECO:0000256" key="1">
    <source>
        <dbReference type="SAM" id="MobiDB-lite"/>
    </source>
</evidence>
<dbReference type="SUPFAM" id="SSF54106">
    <property type="entry name" value="LysM domain"/>
    <property type="match status" value="1"/>
</dbReference>
<dbReference type="CDD" id="cd00118">
    <property type="entry name" value="LysM"/>
    <property type="match status" value="1"/>
</dbReference>
<dbReference type="InterPro" id="IPR036779">
    <property type="entry name" value="LysM_dom_sf"/>
</dbReference>
<name>A0A1H3FCS5_9BURK</name>
<dbReference type="PANTHER" id="PTHR34700:SF4">
    <property type="entry name" value="PHAGE-LIKE ELEMENT PBSX PROTEIN XKDP"/>
    <property type="match status" value="1"/>
</dbReference>
<feature type="signal peptide" evidence="2">
    <location>
        <begin position="1"/>
        <end position="25"/>
    </location>
</feature>
<dbReference type="EMBL" id="FNPE01000001">
    <property type="protein sequence ID" value="SDX88720.1"/>
    <property type="molecule type" value="Genomic_DNA"/>
</dbReference>
<dbReference type="PANTHER" id="PTHR34700">
    <property type="entry name" value="POTASSIUM BINDING PROTEIN KBP"/>
    <property type="match status" value="1"/>
</dbReference>
<feature type="chain" id="PRO_5010347040" evidence="2">
    <location>
        <begin position="26"/>
        <end position="401"/>
    </location>
</feature>
<proteinExistence type="predicted"/>
<dbReference type="RefSeq" id="WP_074920909.1">
    <property type="nucleotide sequence ID" value="NZ_CP141274.1"/>
</dbReference>
<evidence type="ECO:0000259" key="3">
    <source>
        <dbReference type="PROSITE" id="PS51782"/>
    </source>
</evidence>
<dbReference type="Proteomes" id="UP000183417">
    <property type="component" value="Unassembled WGS sequence"/>
</dbReference>
<dbReference type="SMART" id="SM00257">
    <property type="entry name" value="LysM"/>
    <property type="match status" value="1"/>
</dbReference>
<dbReference type="Pfam" id="PF01476">
    <property type="entry name" value="LysM"/>
    <property type="match status" value="1"/>
</dbReference>
<evidence type="ECO:0000256" key="2">
    <source>
        <dbReference type="SAM" id="SignalP"/>
    </source>
</evidence>
<dbReference type="PROSITE" id="PS51782">
    <property type="entry name" value="LYSM"/>
    <property type="match status" value="1"/>
</dbReference>
<evidence type="ECO:0000313" key="5">
    <source>
        <dbReference type="Proteomes" id="UP000183417"/>
    </source>
</evidence>
<sequence>MTAFATARTWTVASALIAACAAAHAQQYPVTPSQRSAAQQVAQQGVPVGELAPDAPDSYTVKRGDTLWGISGMFLRRPWRWPELWGMNMQAIANPHLIYPGQVLYLDKRDGYARLSTARPMGDGGEPGVVRITPSTRSESLAQAALPTLQPHLIEPFLAEPLVVDAETLLRAPRLIATTDERVLMASGDRAYARGTAEAPLRKGDGLPRQYRVFRDAVALKDPISGEVLGYEAKYLGLADLIEGETTLEIVDSKGEKHQQNSPATVDLSRSKTEMRAGDRLLPAPERSYMNYAPHAPQQAVKAHVVSLYGDQAVRWAANNQVIAINKGTQDGMDVGTVLELIRRGARIVDKTGEKKEEVQLPDEHNGHAMVFRTFDRVSYALIMEARRGVEVGDSLTSPAP</sequence>
<reference evidence="4 5" key="1">
    <citation type="submission" date="2016-10" db="EMBL/GenBank/DDBJ databases">
        <authorList>
            <person name="de Groot N.N."/>
        </authorList>
    </citation>
    <scope>NUCLEOTIDE SEQUENCE [LARGE SCALE GENOMIC DNA]</scope>
    <source>
        <strain evidence="4 5">LMG 24775</strain>
    </source>
</reference>
<gene>
    <name evidence="4" type="ORF">SAMN05421547_101604</name>
</gene>
<dbReference type="Gene3D" id="3.10.350.10">
    <property type="entry name" value="LysM domain"/>
    <property type="match status" value="1"/>
</dbReference>
<feature type="domain" description="LysM" evidence="3">
    <location>
        <begin position="57"/>
        <end position="106"/>
    </location>
</feature>